<dbReference type="InterPro" id="IPR035901">
    <property type="entry name" value="GIY-YIG_endonuc_sf"/>
</dbReference>
<dbReference type="GO" id="GO:0030983">
    <property type="term" value="F:mismatched DNA binding"/>
    <property type="evidence" value="ECO:0007669"/>
    <property type="project" value="InterPro"/>
</dbReference>
<evidence type="ECO:0000256" key="4">
    <source>
        <dbReference type="ARBA" id="ARBA00023125"/>
    </source>
</evidence>
<evidence type="ECO:0000259" key="5">
    <source>
        <dbReference type="SMART" id="SM00534"/>
    </source>
</evidence>
<keyword evidence="2" id="KW-0227">DNA damage</keyword>
<keyword evidence="4" id="KW-0238">DNA-binding</keyword>
<evidence type="ECO:0000313" key="6">
    <source>
        <dbReference type="EMBL" id="WZN64572.1"/>
    </source>
</evidence>
<accession>A0AAX4PEA1</accession>
<dbReference type="InterPro" id="IPR016151">
    <property type="entry name" value="DNA_mismatch_repair_MutS_N"/>
</dbReference>
<name>A0AAX4PEA1_9CHLO</name>
<dbReference type="EMBL" id="CP151510">
    <property type="protein sequence ID" value="WZN64572.1"/>
    <property type="molecule type" value="Genomic_DNA"/>
</dbReference>
<proteinExistence type="predicted"/>
<reference evidence="6 7" key="1">
    <citation type="submission" date="2024-03" db="EMBL/GenBank/DDBJ databases">
        <title>Complete genome sequence of the green alga Chloropicon roscoffensis RCC1871.</title>
        <authorList>
            <person name="Lemieux C."/>
            <person name="Pombert J.-F."/>
            <person name="Otis C."/>
            <person name="Turmel M."/>
        </authorList>
    </citation>
    <scope>NUCLEOTIDE SEQUENCE [LARGE SCALE GENOMIC DNA]</scope>
    <source>
        <strain evidence="6 7">RCC1871</strain>
    </source>
</reference>
<organism evidence="6 7">
    <name type="scientific">Chloropicon roscoffensis</name>
    <dbReference type="NCBI Taxonomy" id="1461544"/>
    <lineage>
        <taxon>Eukaryota</taxon>
        <taxon>Viridiplantae</taxon>
        <taxon>Chlorophyta</taxon>
        <taxon>Chloropicophyceae</taxon>
        <taxon>Chloropicales</taxon>
        <taxon>Chloropicaceae</taxon>
        <taxon>Chloropicon</taxon>
    </lineage>
</organism>
<dbReference type="SUPFAM" id="SSF52540">
    <property type="entry name" value="P-loop containing nucleoside triphosphate hydrolases"/>
    <property type="match status" value="1"/>
</dbReference>
<evidence type="ECO:0000256" key="1">
    <source>
        <dbReference type="ARBA" id="ARBA00022741"/>
    </source>
</evidence>
<dbReference type="Gene3D" id="3.40.1170.10">
    <property type="entry name" value="DNA repair protein MutS, domain I"/>
    <property type="match status" value="1"/>
</dbReference>
<dbReference type="InterPro" id="IPR027417">
    <property type="entry name" value="P-loop_NTPase"/>
</dbReference>
<dbReference type="InterPro" id="IPR053276">
    <property type="entry name" value="MtDNA_mismatch_repair_MutS"/>
</dbReference>
<keyword evidence="1" id="KW-0547">Nucleotide-binding</keyword>
<dbReference type="Pfam" id="PF00488">
    <property type="entry name" value="MutS_V"/>
    <property type="match status" value="1"/>
</dbReference>
<dbReference type="InterPro" id="IPR000432">
    <property type="entry name" value="DNA_mismatch_repair_MutS_C"/>
</dbReference>
<evidence type="ECO:0000256" key="2">
    <source>
        <dbReference type="ARBA" id="ARBA00022763"/>
    </source>
</evidence>
<dbReference type="PANTHER" id="PTHR48448:SF1">
    <property type="entry name" value="MUTL PROTEIN ISOFORM 1"/>
    <property type="match status" value="1"/>
</dbReference>
<dbReference type="SMART" id="SM00534">
    <property type="entry name" value="MUTSac"/>
    <property type="match status" value="1"/>
</dbReference>
<dbReference type="SUPFAM" id="SSF55271">
    <property type="entry name" value="DNA repair protein MutS, domain I"/>
    <property type="match status" value="1"/>
</dbReference>
<dbReference type="PANTHER" id="PTHR48448">
    <property type="entry name" value="MUTL PROTEIN ISOFORM 1"/>
    <property type="match status" value="1"/>
</dbReference>
<keyword evidence="3" id="KW-0067">ATP-binding</keyword>
<evidence type="ECO:0000313" key="7">
    <source>
        <dbReference type="Proteomes" id="UP001472866"/>
    </source>
</evidence>
<evidence type="ECO:0000256" key="3">
    <source>
        <dbReference type="ARBA" id="ARBA00022840"/>
    </source>
</evidence>
<dbReference type="Gene3D" id="3.40.50.300">
    <property type="entry name" value="P-loop containing nucleotide triphosphate hydrolases"/>
    <property type="match status" value="1"/>
</dbReference>
<protein>
    <submittedName>
        <fullName evidence="6">DNA mismatch repair protein MSH1</fullName>
    </submittedName>
</protein>
<dbReference type="GO" id="GO:0005524">
    <property type="term" value="F:ATP binding"/>
    <property type="evidence" value="ECO:0007669"/>
    <property type="project" value="UniProtKB-KW"/>
</dbReference>
<dbReference type="Pfam" id="PF01624">
    <property type="entry name" value="MutS_I"/>
    <property type="match status" value="1"/>
</dbReference>
<dbReference type="InterPro" id="IPR007695">
    <property type="entry name" value="DNA_mismatch_repair_MutS-lik_N"/>
</dbReference>
<dbReference type="Gene3D" id="3.40.1440.10">
    <property type="entry name" value="GIY-YIG endonuclease"/>
    <property type="match status" value="1"/>
</dbReference>
<dbReference type="Proteomes" id="UP001472866">
    <property type="component" value="Chromosome 10"/>
</dbReference>
<keyword evidence="7" id="KW-1185">Reference proteome</keyword>
<feature type="domain" description="DNA mismatch repair proteins mutS family" evidence="5">
    <location>
        <begin position="769"/>
        <end position="963"/>
    </location>
</feature>
<dbReference type="InterPro" id="IPR000305">
    <property type="entry name" value="GIY-YIG_endonuc"/>
</dbReference>
<sequence length="1126" mass="122133">MGLLHRRRRRGSAGPLLGLGYRAPSARGYARYFNDAAAAGSSSQQVLDYDQAVESLRYWNDLINKIDRPTARMMLSKIDRENLTGVDTKLKGVSTSKNSLYQFLFDVKVNHPTKVVLVRVGEFYETWGFDAVLLVEHCGLNPMGYRLPRAGCPRVNIQRTLDDLTAKGLRCVVCEEAPMPYSYGARSKRKTRFVAQVVTPHSPVYVYNLSGNHALSPDFNFQAPPVVGIEQRKPDAFTVSLMDVDLRQVTTYYDVNEEIAAHIVSNQGFSPPVYCHESYLDRAGPNGSSGLQGQRVRSIIQDSQKVRVKGSPFSEKFVEIVRKDLDLGPDASFTQSSAGGGGESRRPLPLYSMTARSIGLADRASGSPSGTPSLVASLLPKGAPAPCKHFFTRYLMHPPPPGVAGSVQRSLRRIAGVSEPLPLLPLLPAHKIAKMIHSREANHSVYVDLLAMLRGVRSIFESKALEEALYPLTAVAALSTGRRFKTSEIRDACDDVIAEIEGVVNTAEYEELMGALAEDEGEGAGEEADDDAIAVAAAAGSRARPGDQALESLLRSNEKSARVVLGSCIAGELEMLDAARARVMAAVRDQLELALKALSCPEEGWPGRSAPRISYDAVNNSVSVRGAQGAAKSRKGWADDFGLINPRDRNGSKLADRFSTEELEDALNDYRLRCHELDLAVKGALKALASRIQPFVTQVVYLSHLALVSKTFWLHATEAGRRGWSLPEIDSGEGGEKGQEGRTLVLDSFWPFWMDKSSPDTVENSLSMSKLVLLTGPNMAGKSTVIRSVCSASLLANCGLHAPCAPTSRVPYFDAYILRSAESADNPADGLSTFAVEMSDARAIVRDASADSLVFVDELCKGTEAKAGACIAAATLERLASHNGCLGLFATHLHDILELPIERSALELMRMETEPGDGEGGKWRRRATWKIGHGVCTESLAFQVAEKYGVPDEIVQRAYALSLGLEQANARSTEVEAAKINGTAGGQEEVVEPSEEEEQEEVLSFDRGVQVLAGLASEALGEDAEAIRLQRGAHPPPSAIGYSCVYVYRLSDDTYYVGETDNIAQRFSAHQSTRKSGLTDFAFVKLPKGGKSVGRLVETQAIRRMAGMGFDLISEADGMHSNFGVR</sequence>
<gene>
    <name evidence="6" type="ORF">HKI87_10g61290</name>
</gene>
<dbReference type="Pfam" id="PF01541">
    <property type="entry name" value="GIY-YIG"/>
    <property type="match status" value="1"/>
</dbReference>
<dbReference type="AlphaFoldDB" id="A0AAX4PEA1"/>
<dbReference type="GO" id="GO:0006298">
    <property type="term" value="P:mismatch repair"/>
    <property type="evidence" value="ECO:0007669"/>
    <property type="project" value="InterPro"/>
</dbReference>